<dbReference type="SUPFAM" id="SSF53335">
    <property type="entry name" value="S-adenosyl-L-methionine-dependent methyltransferases"/>
    <property type="match status" value="1"/>
</dbReference>
<dbReference type="EMBL" id="UOGB01000281">
    <property type="protein sequence ID" value="VAX23797.1"/>
    <property type="molecule type" value="Genomic_DNA"/>
</dbReference>
<accession>A0A3B1D4Y5</accession>
<evidence type="ECO:0000313" key="1">
    <source>
        <dbReference type="EMBL" id="VAX23797.1"/>
    </source>
</evidence>
<dbReference type="AlphaFoldDB" id="A0A3B1D4Y5"/>
<gene>
    <name evidence="1" type="ORF">MNBD_NITROSPINAE03-83</name>
</gene>
<reference evidence="1" key="1">
    <citation type="submission" date="2018-06" db="EMBL/GenBank/DDBJ databases">
        <authorList>
            <person name="Zhirakovskaya E."/>
        </authorList>
    </citation>
    <scope>NUCLEOTIDE SEQUENCE</scope>
</reference>
<protein>
    <submittedName>
        <fullName evidence="1">Uncharacterized protein</fullName>
    </submittedName>
</protein>
<organism evidence="1">
    <name type="scientific">hydrothermal vent metagenome</name>
    <dbReference type="NCBI Taxonomy" id="652676"/>
    <lineage>
        <taxon>unclassified sequences</taxon>
        <taxon>metagenomes</taxon>
        <taxon>ecological metagenomes</taxon>
    </lineage>
</organism>
<dbReference type="Gene3D" id="3.40.50.150">
    <property type="entry name" value="Vaccinia Virus protein VP39"/>
    <property type="match status" value="1"/>
</dbReference>
<dbReference type="Pfam" id="PF13489">
    <property type="entry name" value="Methyltransf_23"/>
    <property type="match status" value="1"/>
</dbReference>
<name>A0A3B1D4Y5_9ZZZZ</name>
<dbReference type="InterPro" id="IPR029063">
    <property type="entry name" value="SAM-dependent_MTases_sf"/>
</dbReference>
<sequence length="385" mass="42391">MNNNQRRPCLLCQSAKLSIVAQSSWTSMLVTSDLKLWPGSIDIAVCQHCGHAQKMIDDDYLRQVNEIYLNYQMYPASAGKEPAVFTDQSMRPRSEVVLKWLTDATSFPSTGRMLDLGCGNGGALASFGAVNNCWELYGYELDRKNEKSILSIPGVKGFFTEGMDNIKGLFDLVTMFHLIEHLPEPVEFMNRVRELIAPGGLALIQSPDITLNPFDFIIVDHCSHFSPGSMRYLTARSGFETLHLRNDLAPKEISALVKSEKRGNIALGPEDKQAKSKVVSAIGWLENLAKDAAYHAQTQPFGILGTGIGGTWLAGILSDKVSFFIDEDPSRCGKIHLGKQVISPLQAQEDACVYLPFPPAIAERIRERLSAVCPSVQMICPPGLS</sequence>
<dbReference type="PANTHER" id="PTHR43861">
    <property type="entry name" value="TRANS-ACONITATE 2-METHYLTRANSFERASE-RELATED"/>
    <property type="match status" value="1"/>
</dbReference>
<proteinExistence type="predicted"/>
<dbReference type="CDD" id="cd02440">
    <property type="entry name" value="AdoMet_MTases"/>
    <property type="match status" value="1"/>
</dbReference>